<dbReference type="InterPro" id="IPR027417">
    <property type="entry name" value="P-loop_NTPase"/>
</dbReference>
<comment type="caution">
    <text evidence="2">The sequence shown here is derived from an EMBL/GenBank/DDBJ whole genome shotgun (WGS) entry which is preliminary data.</text>
</comment>
<name>A0A1Q9EI67_SYMMI</name>
<reference evidence="2 3" key="1">
    <citation type="submission" date="2016-02" db="EMBL/GenBank/DDBJ databases">
        <title>Genome analysis of coral dinoflagellate symbionts highlights evolutionary adaptations to a symbiotic lifestyle.</title>
        <authorList>
            <person name="Aranda M."/>
            <person name="Li Y."/>
            <person name="Liew Y.J."/>
            <person name="Baumgarten S."/>
            <person name="Simakov O."/>
            <person name="Wilson M."/>
            <person name="Piel J."/>
            <person name="Ashoor H."/>
            <person name="Bougouffa S."/>
            <person name="Bajic V.B."/>
            <person name="Ryu T."/>
            <person name="Ravasi T."/>
            <person name="Bayer T."/>
            <person name="Micklem G."/>
            <person name="Kim H."/>
            <person name="Bhak J."/>
            <person name="Lajeunesse T.C."/>
            <person name="Voolstra C.R."/>
        </authorList>
    </citation>
    <scope>NUCLEOTIDE SEQUENCE [LARGE SCALE GENOMIC DNA]</scope>
    <source>
        <strain evidence="2 3">CCMP2467</strain>
    </source>
</reference>
<accession>A0A1Q9EI67</accession>
<sequence length="659" mass="72020">MPVSHKLQASKKKNSWKKKRAKATAPQVDVEVVQGEEAEEPLPPQRHVAVAVVSLSALFTLTSIYVAQFWRASPDDSLGLVLSGPQQNASVNARDKLSLSYGGSLGAAVAAMGAPSGAIPESSKYDGLLQVQDSQQPAPAPVTTMISQARISPRAAGTQTRLRLAHISPRQPGNFRQPRVLWIHLHGYGGTTICDMARSQGEKVPRAQDNCNVMPDLCSTPKIFRTPCTKRASSLQYTFTAIERAVDEDDLSCSGGAASSPGATMLYGAMLRDPLSGIKSTWIGNELEKDLILAAIKTKTRPRNFQYHFCLPPSDTYQHFDNFAVRTLSGDYDVAPGEVTSRHLERAKEVLSRLDVVLILEHLVDHLPQLHAIFGWDLMMDNPWRSHRHRIPKNAMSPGEEMFLKKVNAWDYELYEFGKELALPENPSGKDKATAMVRALNPYDYGGPPLLDWPPVATAFQDPQGSALPKVRKGVRQQFSDIAAMGTSYPGGDVMYQSLWRKNGGDLNLWPKEERFYKGPRLGEYARPLVMNRNVLGYMNQSPVPLSAAEDELTLVAHASSASKRARAHAEYARQAAEKAEAFYKAAKARARALFLPDPPISVKPTADVYPMYSAGPMAPNPVSASASLVLAGFLHDIGSPSKLDNASQFLGLRSAGAL</sequence>
<dbReference type="EMBL" id="LSRX01000146">
    <property type="protein sequence ID" value="OLQ07143.1"/>
    <property type="molecule type" value="Genomic_DNA"/>
</dbReference>
<organism evidence="2 3">
    <name type="scientific">Symbiodinium microadriaticum</name>
    <name type="common">Dinoflagellate</name>
    <name type="synonym">Zooxanthella microadriatica</name>
    <dbReference type="NCBI Taxonomy" id="2951"/>
    <lineage>
        <taxon>Eukaryota</taxon>
        <taxon>Sar</taxon>
        <taxon>Alveolata</taxon>
        <taxon>Dinophyceae</taxon>
        <taxon>Suessiales</taxon>
        <taxon>Symbiodiniaceae</taxon>
        <taxon>Symbiodinium</taxon>
    </lineage>
</organism>
<keyword evidence="3" id="KW-1185">Reference proteome</keyword>
<dbReference type="Gene3D" id="3.40.50.300">
    <property type="entry name" value="P-loop containing nucleotide triphosphate hydrolases"/>
    <property type="match status" value="1"/>
</dbReference>
<dbReference type="OrthoDB" id="421908at2759"/>
<dbReference type="AlphaFoldDB" id="A0A1Q9EI67"/>
<feature type="compositionally biased region" description="Basic residues" evidence="1">
    <location>
        <begin position="8"/>
        <end position="22"/>
    </location>
</feature>
<evidence type="ECO:0000256" key="1">
    <source>
        <dbReference type="SAM" id="MobiDB-lite"/>
    </source>
</evidence>
<feature type="region of interest" description="Disordered" evidence="1">
    <location>
        <begin position="1"/>
        <end position="30"/>
    </location>
</feature>
<evidence type="ECO:0000313" key="3">
    <source>
        <dbReference type="Proteomes" id="UP000186817"/>
    </source>
</evidence>
<proteinExistence type="predicted"/>
<dbReference type="Proteomes" id="UP000186817">
    <property type="component" value="Unassembled WGS sequence"/>
</dbReference>
<gene>
    <name evidence="2" type="ORF">AK812_SmicGene9504</name>
</gene>
<evidence type="ECO:0000313" key="2">
    <source>
        <dbReference type="EMBL" id="OLQ07143.1"/>
    </source>
</evidence>
<protein>
    <submittedName>
        <fullName evidence="2">Uncharacterized protein</fullName>
    </submittedName>
</protein>